<comment type="similarity">
    <text evidence="3 14">Belongs to the glycosyltransferase group 1 family. Glycosyltransferase 4 subfamily.</text>
</comment>
<evidence type="ECO:0000256" key="7">
    <source>
        <dbReference type="ARBA" id="ARBA00022679"/>
    </source>
</evidence>
<reference evidence="18 19" key="1">
    <citation type="journal article" date="2020" name="Nat. Commun.">
        <title>Donkey genomes provide new insights into domestication and selection for coat color.</title>
        <authorList>
            <person name="Wang"/>
            <person name="C."/>
            <person name="Li"/>
            <person name="H."/>
            <person name="Guo"/>
            <person name="Y."/>
            <person name="Huang"/>
            <person name="J."/>
            <person name="Sun"/>
            <person name="Y."/>
            <person name="Min"/>
            <person name="J."/>
            <person name="Wang"/>
            <person name="J."/>
            <person name="Fang"/>
            <person name="X."/>
            <person name="Zhao"/>
            <person name="Z."/>
            <person name="Wang"/>
            <person name="S."/>
            <person name="Zhang"/>
            <person name="Y."/>
            <person name="Liu"/>
            <person name="Q."/>
            <person name="Jiang"/>
            <person name="Q."/>
            <person name="Wang"/>
            <person name="X."/>
            <person name="Guo"/>
            <person name="Y."/>
            <person name="Yang"/>
            <person name="C."/>
            <person name="Wang"/>
            <person name="Y."/>
            <person name="Tian"/>
            <person name="F."/>
            <person name="Zhuang"/>
            <person name="G."/>
            <person name="Fan"/>
            <person name="Y."/>
            <person name="Gao"/>
            <person name="Q."/>
            <person name="Li"/>
            <person name="Y."/>
            <person name="Ju"/>
            <person name="Z."/>
            <person name="Li"/>
            <person name="J."/>
            <person name="Li"/>
            <person name="R."/>
            <person name="Hou"/>
            <person name="M."/>
            <person name="Yang"/>
            <person name="G."/>
            <person name="Liu"/>
            <person name="G."/>
            <person name="Liu"/>
            <person name="W."/>
            <person name="Guo"/>
            <person name="J."/>
            <person name="Pan"/>
            <person name="S."/>
            <person name="Fan"/>
            <person name="G."/>
            <person name="Zhang"/>
            <person name="W."/>
            <person name="Zhang"/>
            <person name="R."/>
            <person name="Yu"/>
            <person name="J."/>
            <person name="Zhang"/>
            <person name="X."/>
            <person name="Yin"/>
            <person name="Q."/>
            <person name="Ji"/>
            <person name="C."/>
            <person name="Jin"/>
            <person name="Y."/>
            <person name="Yue"/>
            <person name="G."/>
            <person name="Liu"/>
            <person name="M."/>
            <person name="Xu"/>
            <person name="J."/>
            <person name="Liu"/>
            <person name="S."/>
            <person name="Jordana"/>
            <person name="J."/>
            <person name="Noce"/>
            <person name="A."/>
            <person name="Amills"/>
            <person name="M."/>
            <person name="Wu"/>
            <person name="D.D."/>
            <person name="Li"/>
            <person name="S."/>
            <person name="Zhou"/>
            <person name="X. and Zhong"/>
            <person name="J."/>
        </authorList>
    </citation>
    <scope>NUCLEOTIDE SEQUENCE [LARGE SCALE GENOMIC DNA]</scope>
</reference>
<comment type="catalytic activity">
    <reaction evidence="12 14">
        <text>an alpha-D-Man-(1-&gt;3)-[alpha-D-Man-(1-&gt;6)]-beta-D-Man-(1-&gt;4)-beta-D-GlcNAc-(1-&gt;4)-alpha-D-GlcNAc-diphospho-di-trans,poly-cis-dolichol + 2 GDP-alpha-D-mannose = an alpha-D-Man-(1-&gt;2)-alpha-D-Man-(1-&gt;2)-alpha-D-Man-(1-&gt;3)-[alpha-D-Man-(1-&gt;6)]-beta-D-Man-(1-&gt;4)-beta-D-GlcNAc-(1-&gt;4)-alpha-D-GlcNAc-diphospho-di-trans,poly-cis-dolichol + 2 GDP + 2 H(+)</text>
        <dbReference type="Rhea" id="RHEA:29523"/>
        <dbReference type="Rhea" id="RHEA-COMP:19515"/>
        <dbReference type="Rhea" id="RHEA-COMP:19516"/>
        <dbReference type="ChEBI" id="CHEBI:15378"/>
        <dbReference type="ChEBI" id="CHEBI:57527"/>
        <dbReference type="ChEBI" id="CHEBI:58189"/>
        <dbReference type="ChEBI" id="CHEBI:132511"/>
        <dbReference type="ChEBI" id="CHEBI:132515"/>
        <dbReference type="EC" id="2.4.1.131"/>
    </reaction>
    <physiologicalReaction direction="left-to-right" evidence="12 14">
        <dbReference type="Rhea" id="RHEA:29524"/>
    </physiologicalReaction>
</comment>
<feature type="region of interest" description="Disordered" evidence="15">
    <location>
        <begin position="12"/>
        <end position="71"/>
    </location>
</feature>
<gene>
    <name evidence="18" type="primary">ALG11</name>
</gene>
<keyword evidence="6 14" id="KW-0328">Glycosyltransferase</keyword>
<organism evidence="18 19">
    <name type="scientific">Equus asinus</name>
    <name type="common">Donkey</name>
    <name type="synonym">Equus africanus asinus</name>
    <dbReference type="NCBI Taxonomy" id="9793"/>
    <lineage>
        <taxon>Eukaryota</taxon>
        <taxon>Metazoa</taxon>
        <taxon>Chordata</taxon>
        <taxon>Craniata</taxon>
        <taxon>Vertebrata</taxon>
        <taxon>Euteleostomi</taxon>
        <taxon>Mammalia</taxon>
        <taxon>Eutheria</taxon>
        <taxon>Laurasiatheria</taxon>
        <taxon>Perissodactyla</taxon>
        <taxon>Equidae</taxon>
        <taxon>Equus</taxon>
    </lineage>
</organism>
<proteinExistence type="inferred from homology"/>
<evidence type="ECO:0000256" key="12">
    <source>
        <dbReference type="ARBA" id="ARBA00045065"/>
    </source>
</evidence>
<feature type="domain" description="Glycosyl transferase family 1" evidence="16">
    <location>
        <begin position="447"/>
        <end position="620"/>
    </location>
</feature>
<dbReference type="InterPro" id="IPR031814">
    <property type="entry name" value="ALG11_N"/>
</dbReference>
<dbReference type="InterPro" id="IPR001296">
    <property type="entry name" value="Glyco_trans_1"/>
</dbReference>
<evidence type="ECO:0000256" key="14">
    <source>
        <dbReference type="RuleBase" id="RU367051"/>
    </source>
</evidence>
<evidence type="ECO:0000256" key="5">
    <source>
        <dbReference type="ARBA" id="ARBA00022018"/>
    </source>
</evidence>
<dbReference type="Pfam" id="PF00534">
    <property type="entry name" value="Glycos_transf_1"/>
    <property type="match status" value="1"/>
</dbReference>
<keyword evidence="19" id="KW-1185">Reference proteome</keyword>
<evidence type="ECO:0000256" key="6">
    <source>
        <dbReference type="ARBA" id="ARBA00022676"/>
    </source>
</evidence>
<keyword evidence="11 14" id="KW-0472">Membrane</keyword>
<evidence type="ECO:0000256" key="10">
    <source>
        <dbReference type="ARBA" id="ARBA00022989"/>
    </source>
</evidence>
<evidence type="ECO:0000256" key="3">
    <source>
        <dbReference type="ARBA" id="ARBA00009481"/>
    </source>
</evidence>
<comment type="function">
    <text evidence="13">GDP-Man:Man(3)GlcNAc(2)-PP-Dol alpha-1,2-mannosyltransferase that operates in the biosynthetic pathway of dolichol-linked oligosaccharides, the glycan precursors employed in protein asparagine (N)-glycosylation. The assembly of dolichol-linked oligosaccharides begins on the cytosolic side of the endoplasmic reticulum membrane and finishes in its lumen. The sequential addition of sugars to dolichol pyrophosphate produces dolichol-linked oligosaccharides containing fourteen sugars, including two GlcNAcs, nine mannoses and three glucoses. Once assembled, the oligosaccharide is transferred from the lipid to nascent proteins by oligosaccharyltransferases. Catalyzes, on the cytoplasmic face of the endoplasmic reticulum, the addition of the fourth and fifth mannose residues to the dolichol-linked oligosaccharide chain, to produce Man(5)GlcNAc(2)-PP-dolichol core oligosaccharide. Man(5)GlcNAc(2)-PP-dolichol is a substrate for ALG3, the following enzyme in the biosynthetic pathway.</text>
</comment>
<dbReference type="GO" id="GO:0004377">
    <property type="term" value="F:GDP-Man:Man(3)GlcNAc(2)-PP-Dol alpha-1,2-mannosyltransferase activity"/>
    <property type="evidence" value="ECO:0007669"/>
    <property type="project" value="UniProtKB-UniRule"/>
</dbReference>
<dbReference type="GO" id="GO:0006488">
    <property type="term" value="P:dolichol-linked oligosaccharide biosynthetic process"/>
    <property type="evidence" value="ECO:0007669"/>
    <property type="project" value="Ensembl"/>
</dbReference>
<dbReference type="Pfam" id="PF15924">
    <property type="entry name" value="ALG11_N"/>
    <property type="match status" value="1"/>
</dbReference>
<evidence type="ECO:0000313" key="19">
    <source>
        <dbReference type="Proteomes" id="UP000694387"/>
    </source>
</evidence>
<feature type="transmembrane region" description="Helical" evidence="14">
    <location>
        <begin position="168"/>
        <end position="194"/>
    </location>
</feature>
<evidence type="ECO:0000256" key="2">
    <source>
        <dbReference type="ARBA" id="ARBA00004922"/>
    </source>
</evidence>
<evidence type="ECO:0000256" key="8">
    <source>
        <dbReference type="ARBA" id="ARBA00022692"/>
    </source>
</evidence>
<evidence type="ECO:0000256" key="15">
    <source>
        <dbReference type="SAM" id="MobiDB-lite"/>
    </source>
</evidence>
<evidence type="ECO:0000259" key="17">
    <source>
        <dbReference type="Pfam" id="PF15924"/>
    </source>
</evidence>
<keyword evidence="10 14" id="KW-1133">Transmembrane helix</keyword>
<dbReference type="GeneTree" id="ENSGT00550000075118"/>
<keyword evidence="8 14" id="KW-0812">Transmembrane</keyword>
<evidence type="ECO:0000256" key="11">
    <source>
        <dbReference type="ARBA" id="ARBA00023136"/>
    </source>
</evidence>
<name>A0A8C4MI80_EQUAS</name>
<dbReference type="EC" id="2.4.1.131" evidence="4 14"/>
<feature type="transmembrane region" description="Helical" evidence="14">
    <location>
        <begin position="387"/>
        <end position="408"/>
    </location>
</feature>
<evidence type="ECO:0000313" key="18">
    <source>
        <dbReference type="Ensembl" id="ENSEASP00005026123.2"/>
    </source>
</evidence>
<dbReference type="SUPFAM" id="SSF53756">
    <property type="entry name" value="UDP-Glycosyltransferase/glycogen phosphorylase"/>
    <property type="match status" value="1"/>
</dbReference>
<dbReference type="AlphaFoldDB" id="A0A8C4MI80"/>
<evidence type="ECO:0000256" key="4">
    <source>
        <dbReference type="ARBA" id="ARBA00012645"/>
    </source>
</evidence>
<dbReference type="Ensembl" id="ENSEAST00005028362.2">
    <property type="protein sequence ID" value="ENSEASP00005026123.2"/>
    <property type="gene ID" value="ENSEASG00005017819.2"/>
</dbReference>
<comment type="subcellular location">
    <subcellularLocation>
        <location evidence="1">Endoplasmic reticulum membrane</location>
        <topology evidence="1">Single-pass membrane protein</topology>
    </subcellularLocation>
</comment>
<accession>A0A8C4MI80</accession>
<evidence type="ECO:0000259" key="16">
    <source>
        <dbReference type="Pfam" id="PF00534"/>
    </source>
</evidence>
<dbReference type="InterPro" id="IPR038013">
    <property type="entry name" value="ALG11"/>
</dbReference>
<dbReference type="GO" id="GO:0005789">
    <property type="term" value="C:endoplasmic reticulum membrane"/>
    <property type="evidence" value="ECO:0007669"/>
    <property type="project" value="UniProtKB-SubCell"/>
</dbReference>
<dbReference type="PANTHER" id="PTHR45919:SF1">
    <property type="entry name" value="GDP-MAN:MAN(3)GLCNAC(2)-PP-DOL ALPHA-1,2-MANNOSYLTRANSFERASE"/>
    <property type="match status" value="1"/>
</dbReference>
<dbReference type="UniPathway" id="UPA00378"/>
<dbReference type="PANTHER" id="PTHR45919">
    <property type="entry name" value="GDP-MAN:MAN(3)GLCNAC(2)-PP-DOL ALPHA-1,2-MANNOSYLTRANSFERASE"/>
    <property type="match status" value="1"/>
</dbReference>
<feature type="domain" description="ALG11 mannosyltransferase N-terminal" evidence="17">
    <location>
        <begin position="215"/>
        <end position="421"/>
    </location>
</feature>
<keyword evidence="9 14" id="KW-0256">Endoplasmic reticulum</keyword>
<evidence type="ECO:0000256" key="13">
    <source>
        <dbReference type="ARBA" id="ARBA00045128"/>
    </source>
</evidence>
<comment type="pathway">
    <text evidence="2 14">Protein modification; protein glycosylation.</text>
</comment>
<evidence type="ECO:0000256" key="1">
    <source>
        <dbReference type="ARBA" id="ARBA00004389"/>
    </source>
</evidence>
<protein>
    <recommendedName>
        <fullName evidence="5 14">GDP-Man:Man(3)GlcNAc(2)-PP-Dol alpha-1,2-mannosyltransferase</fullName>
        <ecNumber evidence="4 14">2.4.1.131</ecNumber>
    </recommendedName>
</protein>
<dbReference type="FunFam" id="3.40.50.2000:FF:000076">
    <property type="entry name" value="GDP-Man:Man(3)GlcNAc(2)-PP-Dol alpha-1,2-mannosyltransferase"/>
    <property type="match status" value="1"/>
</dbReference>
<reference evidence="18" key="3">
    <citation type="submission" date="2025-09" db="UniProtKB">
        <authorList>
            <consortium name="Ensembl"/>
        </authorList>
    </citation>
    <scope>IDENTIFICATION</scope>
</reference>
<dbReference type="Gene3D" id="3.40.50.2000">
    <property type="entry name" value="Glycogen Phosphorylase B"/>
    <property type="match status" value="1"/>
</dbReference>
<keyword evidence="7 14" id="KW-0808">Transferase</keyword>
<sequence length="643" mass="71769">MQTPEFAHCRRGRCGVGGTGDSSAPGSGSKCRSRCGSERRTRKSLAIGLQPAAGSRVGASSRRRGRGRERQLSITGHALLGPTPAVVLPMGAEPVKPRRKLAHSLGDSIGWKAVGSYYQQPIGTHTWHRMLSQEPIEERESEALPGFGGRRKMAAAEGGWCLCELLRFFYSLFFPGLIVCGTLCVCLVIILWGIRLLLQRKKKSASTSKNGNNQMVIAFFHPYCNAGGGGERVLWCALRALQKKYPEAIYVVYTGDLNVNGQQILDGAFRRFNIRLMRPVKFVFLRKRYLVEDSLYPHFTLLGQSLGSVLLGWEALTQCVPDVYIDSMGYAFTLPLFKYLGGCRVGSYVHYPTISTDMLSVVKNQNTGFNNAAFITRNRFLSKVKLIYYYLFAFVYGLVGSCSDVVMVNSSWTLNHILSLWKVGNCTHIVYPPCDVQTFLDIPLHEKKTPGHLLVSIGQFRPEKNHPLQIRAFAKLLSKKEAELLPSLKLVLIGGCRNQDDELRVDQLRRLSEDLGVQENVEFKINIPFDELKNYLSEATIGLHTMWNEHFGIGVVECMAAGTIILAHNSGGPKLDIVILHEGERTGFLAESEEGYAETMAHILSMSVEKRLQIRNNARASVSRFSDQEFEVTFLSSVEKLFK</sequence>
<evidence type="ECO:0000256" key="9">
    <source>
        <dbReference type="ARBA" id="ARBA00022824"/>
    </source>
</evidence>
<reference evidence="18" key="2">
    <citation type="submission" date="2025-08" db="UniProtKB">
        <authorList>
            <consortium name="Ensembl"/>
        </authorList>
    </citation>
    <scope>IDENTIFICATION</scope>
</reference>
<dbReference type="Proteomes" id="UP000694387">
    <property type="component" value="Chromosome 9"/>
</dbReference>
<dbReference type="CDD" id="cd03806">
    <property type="entry name" value="GT4_ALG11-like"/>
    <property type="match status" value="1"/>
</dbReference>